<accession>A0A147EC88</accession>
<gene>
    <name evidence="1" type="ORF">NS220_19085</name>
</gene>
<evidence type="ECO:0000313" key="2">
    <source>
        <dbReference type="Proteomes" id="UP000075025"/>
    </source>
</evidence>
<dbReference type="EMBL" id="LDRT01000281">
    <property type="protein sequence ID" value="KTR82003.1"/>
    <property type="molecule type" value="Genomic_DNA"/>
</dbReference>
<dbReference type="Gene3D" id="3.30.160.60">
    <property type="entry name" value="Classic Zinc Finger"/>
    <property type="match status" value="1"/>
</dbReference>
<organism evidence="1 2">
    <name type="scientific">Microbacterium testaceum</name>
    <name type="common">Aureobacterium testaceum</name>
    <name type="synonym">Brevibacterium testaceum</name>
    <dbReference type="NCBI Taxonomy" id="2033"/>
    <lineage>
        <taxon>Bacteria</taxon>
        <taxon>Bacillati</taxon>
        <taxon>Actinomycetota</taxon>
        <taxon>Actinomycetes</taxon>
        <taxon>Micrococcales</taxon>
        <taxon>Microbacteriaceae</taxon>
        <taxon>Microbacterium</taxon>
    </lineage>
</organism>
<dbReference type="PATRIC" id="fig|2033.6.peg.2037"/>
<dbReference type="AlphaFoldDB" id="A0A147EC88"/>
<dbReference type="Proteomes" id="UP000075025">
    <property type="component" value="Unassembled WGS sequence"/>
</dbReference>
<evidence type="ECO:0000313" key="1">
    <source>
        <dbReference type="EMBL" id="KTR82003.1"/>
    </source>
</evidence>
<protein>
    <submittedName>
        <fullName evidence="1">Uncharacterized protein</fullName>
    </submittedName>
</protein>
<comment type="caution">
    <text evidence="1">The sequence shown here is derived from an EMBL/GenBank/DDBJ whole genome shotgun (WGS) entry which is preliminary data.</text>
</comment>
<sequence>NAGDLAIDAAMHPADGSWYYFTTVNLATGETVFSTTYADQLKAVDQFQQWCRENPDGGC</sequence>
<proteinExistence type="predicted"/>
<feature type="non-terminal residue" evidence="1">
    <location>
        <position position="1"/>
    </location>
</feature>
<reference evidence="1 2" key="1">
    <citation type="journal article" date="2016" name="Front. Microbiol.">
        <title>Genomic Resource of Rice Seed Associated Bacteria.</title>
        <authorList>
            <person name="Midha S."/>
            <person name="Bansal K."/>
            <person name="Sharma S."/>
            <person name="Kumar N."/>
            <person name="Patil P.P."/>
            <person name="Chaudhry V."/>
            <person name="Patil P.B."/>
        </authorList>
    </citation>
    <scope>NUCLEOTIDE SEQUENCE [LARGE SCALE GENOMIC DNA]</scope>
    <source>
        <strain evidence="1 2">NS220</strain>
    </source>
</reference>
<name>A0A147EC88_MICTE</name>